<dbReference type="GO" id="GO:0035870">
    <property type="term" value="F:dITP diphosphatase activity"/>
    <property type="evidence" value="ECO:0007669"/>
    <property type="project" value="UniProtKB-UniRule"/>
</dbReference>
<dbReference type="InterPro" id="IPR020922">
    <property type="entry name" value="dITP/XTP_pyrophosphatase"/>
</dbReference>
<keyword evidence="6 10" id="KW-0460">Magnesium</keyword>
<keyword evidence="4 10" id="KW-0547">Nucleotide-binding</keyword>
<comment type="catalytic activity">
    <reaction evidence="9 10">
        <text>XTP + H2O = XMP + diphosphate + H(+)</text>
        <dbReference type="Rhea" id="RHEA:28610"/>
        <dbReference type="ChEBI" id="CHEBI:15377"/>
        <dbReference type="ChEBI" id="CHEBI:15378"/>
        <dbReference type="ChEBI" id="CHEBI:33019"/>
        <dbReference type="ChEBI" id="CHEBI:57464"/>
        <dbReference type="ChEBI" id="CHEBI:61314"/>
        <dbReference type="EC" id="3.6.1.66"/>
    </reaction>
</comment>
<dbReference type="STRING" id="288992.SAMN04488522_103404"/>
<evidence type="ECO:0000256" key="6">
    <source>
        <dbReference type="ARBA" id="ARBA00022842"/>
    </source>
</evidence>
<dbReference type="GO" id="GO:0017111">
    <property type="term" value="F:ribonucleoside triphosphate phosphatase activity"/>
    <property type="evidence" value="ECO:0007669"/>
    <property type="project" value="InterPro"/>
</dbReference>
<gene>
    <name evidence="12" type="ORF">SAMN04488522_103404</name>
</gene>
<evidence type="ECO:0000256" key="8">
    <source>
        <dbReference type="ARBA" id="ARBA00051875"/>
    </source>
</evidence>
<dbReference type="SUPFAM" id="SSF52972">
    <property type="entry name" value="ITPase-like"/>
    <property type="match status" value="1"/>
</dbReference>
<dbReference type="NCBIfam" id="TIGR00042">
    <property type="entry name" value="RdgB/HAM1 family non-canonical purine NTP pyrophosphatase"/>
    <property type="match status" value="1"/>
</dbReference>
<name>A0A1M5DW49_9SPHI</name>
<dbReference type="HAMAP" id="MF_01405">
    <property type="entry name" value="Non_canon_purine_NTPase"/>
    <property type="match status" value="1"/>
</dbReference>
<evidence type="ECO:0000256" key="7">
    <source>
        <dbReference type="ARBA" id="ARBA00023080"/>
    </source>
</evidence>
<evidence type="ECO:0000256" key="11">
    <source>
        <dbReference type="RuleBase" id="RU003781"/>
    </source>
</evidence>
<protein>
    <recommendedName>
        <fullName evidence="10">dITP/XTP pyrophosphatase</fullName>
        <ecNumber evidence="10">3.6.1.66</ecNumber>
    </recommendedName>
    <alternativeName>
        <fullName evidence="10">Non-canonical purine NTP pyrophosphatase</fullName>
    </alternativeName>
    <alternativeName>
        <fullName evidence="10">Non-standard purine NTP pyrophosphatase</fullName>
    </alternativeName>
    <alternativeName>
        <fullName evidence="10">Nucleoside-triphosphate diphosphatase</fullName>
    </alternativeName>
    <alternativeName>
        <fullName evidence="10">Nucleoside-triphosphate pyrophosphatase</fullName>
        <shortName evidence="10">NTPase</shortName>
    </alternativeName>
</protein>
<accession>A0A1M5DW49</accession>
<dbReference type="GO" id="GO:0005829">
    <property type="term" value="C:cytosol"/>
    <property type="evidence" value="ECO:0007669"/>
    <property type="project" value="TreeGrafter"/>
</dbReference>
<keyword evidence="5 10" id="KW-0378">Hydrolase</keyword>
<comment type="catalytic activity">
    <reaction evidence="10">
        <text>ITP + H2O = IMP + diphosphate + H(+)</text>
        <dbReference type="Rhea" id="RHEA:29399"/>
        <dbReference type="ChEBI" id="CHEBI:15377"/>
        <dbReference type="ChEBI" id="CHEBI:15378"/>
        <dbReference type="ChEBI" id="CHEBI:33019"/>
        <dbReference type="ChEBI" id="CHEBI:58053"/>
        <dbReference type="ChEBI" id="CHEBI:61402"/>
        <dbReference type="EC" id="3.6.1.66"/>
    </reaction>
</comment>
<comment type="function">
    <text evidence="10">Pyrophosphatase that catalyzes the hydrolysis of nucleoside triphosphates to their monophosphate derivatives, with a high preference for the non-canonical purine nucleotides XTP (xanthosine triphosphate), dITP (deoxyinosine triphosphate) and ITP. Seems to function as a house-cleaning enzyme that removes non-canonical purine nucleotides from the nucleotide pool, thus preventing their incorporation into DNA/RNA and avoiding chromosomal lesions.</text>
</comment>
<dbReference type="InterPro" id="IPR002637">
    <property type="entry name" value="RdgB/HAM1"/>
</dbReference>
<feature type="binding site" evidence="10">
    <location>
        <begin position="177"/>
        <end position="178"/>
    </location>
    <ligand>
        <name>substrate</name>
    </ligand>
</feature>
<evidence type="ECO:0000256" key="2">
    <source>
        <dbReference type="ARBA" id="ARBA00011738"/>
    </source>
</evidence>
<feature type="binding site" evidence="10">
    <location>
        <position position="172"/>
    </location>
    <ligand>
        <name>substrate</name>
    </ligand>
</feature>
<feature type="binding site" evidence="10">
    <location>
        <position position="70"/>
    </location>
    <ligand>
        <name>Mg(2+)</name>
        <dbReference type="ChEBI" id="CHEBI:18420"/>
    </ligand>
</feature>
<comment type="caution">
    <text evidence="10">Lacks conserved residue(s) required for the propagation of feature annotation.</text>
</comment>
<dbReference type="OrthoDB" id="9807456at2"/>
<dbReference type="FunFam" id="3.90.950.10:FF:000001">
    <property type="entry name" value="dITP/XTP pyrophosphatase"/>
    <property type="match status" value="1"/>
</dbReference>
<dbReference type="GO" id="GO:0009146">
    <property type="term" value="P:purine nucleoside triphosphate catabolic process"/>
    <property type="evidence" value="ECO:0007669"/>
    <property type="project" value="UniProtKB-UniRule"/>
</dbReference>
<dbReference type="Proteomes" id="UP000184287">
    <property type="component" value="Unassembled WGS sequence"/>
</dbReference>
<evidence type="ECO:0000313" key="13">
    <source>
        <dbReference type="Proteomes" id="UP000184287"/>
    </source>
</evidence>
<reference evidence="13" key="1">
    <citation type="submission" date="2016-11" db="EMBL/GenBank/DDBJ databases">
        <authorList>
            <person name="Varghese N."/>
            <person name="Submissions S."/>
        </authorList>
    </citation>
    <scope>NUCLEOTIDE SEQUENCE [LARGE SCALE GENOMIC DNA]</scope>
    <source>
        <strain evidence="13">DSM 16990</strain>
    </source>
</reference>
<keyword evidence="7 10" id="KW-0546">Nucleotide metabolism</keyword>
<dbReference type="CDD" id="cd00515">
    <property type="entry name" value="HAM1"/>
    <property type="match status" value="1"/>
</dbReference>
<comment type="catalytic activity">
    <reaction evidence="8 10">
        <text>dITP + H2O = dIMP + diphosphate + H(+)</text>
        <dbReference type="Rhea" id="RHEA:28342"/>
        <dbReference type="ChEBI" id="CHEBI:15377"/>
        <dbReference type="ChEBI" id="CHEBI:15378"/>
        <dbReference type="ChEBI" id="CHEBI:33019"/>
        <dbReference type="ChEBI" id="CHEBI:61194"/>
        <dbReference type="ChEBI" id="CHEBI:61382"/>
        <dbReference type="EC" id="3.6.1.66"/>
    </reaction>
</comment>
<organism evidence="12 13">
    <name type="scientific">Pedobacter caeni</name>
    <dbReference type="NCBI Taxonomy" id="288992"/>
    <lineage>
        <taxon>Bacteria</taxon>
        <taxon>Pseudomonadati</taxon>
        <taxon>Bacteroidota</taxon>
        <taxon>Sphingobacteriia</taxon>
        <taxon>Sphingobacteriales</taxon>
        <taxon>Sphingobacteriaceae</taxon>
        <taxon>Pedobacter</taxon>
    </lineage>
</organism>
<evidence type="ECO:0000256" key="10">
    <source>
        <dbReference type="HAMAP-Rule" id="MF_01405"/>
    </source>
</evidence>
<evidence type="ECO:0000256" key="5">
    <source>
        <dbReference type="ARBA" id="ARBA00022801"/>
    </source>
</evidence>
<sequence>MKQELVFATNNKHKTEEVGKLLLNEYTVLNLSDIGCNVDIPETGDTFEENATLKSSYVVENYQLDCFADDSGLEIEALNNEPGIYSARYSGVKDDEINLKLVLQKMEGQSNRKARFKTVISLIQGKKNHLFEGVINGYIRESPIGDQGFGYDPIFVPEGYEQSFAQMDMAQKNKISHRAIAMHKLIAFLKEQQPAL</sequence>
<comment type="cofactor">
    <cofactor evidence="10">
        <name>Mg(2+)</name>
        <dbReference type="ChEBI" id="CHEBI:18420"/>
    </cofactor>
    <text evidence="10">Binds 1 Mg(2+) ion per subunit.</text>
</comment>
<dbReference type="GO" id="GO:0000166">
    <property type="term" value="F:nucleotide binding"/>
    <property type="evidence" value="ECO:0007669"/>
    <property type="project" value="UniProtKB-KW"/>
</dbReference>
<keyword evidence="13" id="KW-1185">Reference proteome</keyword>
<evidence type="ECO:0000256" key="4">
    <source>
        <dbReference type="ARBA" id="ARBA00022741"/>
    </source>
</evidence>
<dbReference type="PANTHER" id="PTHR11067">
    <property type="entry name" value="INOSINE TRIPHOSPHATE PYROPHOSPHATASE/HAM1 PROTEIN"/>
    <property type="match status" value="1"/>
</dbReference>
<feature type="active site" description="Proton acceptor" evidence="10">
    <location>
        <position position="70"/>
    </location>
</feature>
<dbReference type="Gene3D" id="3.90.950.10">
    <property type="match status" value="1"/>
</dbReference>
<evidence type="ECO:0000256" key="3">
    <source>
        <dbReference type="ARBA" id="ARBA00022723"/>
    </source>
</evidence>
<dbReference type="EMBL" id="FQUQ01000003">
    <property type="protein sequence ID" value="SHF71071.1"/>
    <property type="molecule type" value="Genomic_DNA"/>
</dbReference>
<dbReference type="GO" id="GO:0046872">
    <property type="term" value="F:metal ion binding"/>
    <property type="evidence" value="ECO:0007669"/>
    <property type="project" value="UniProtKB-KW"/>
</dbReference>
<dbReference type="GO" id="GO:0009117">
    <property type="term" value="P:nucleotide metabolic process"/>
    <property type="evidence" value="ECO:0007669"/>
    <property type="project" value="UniProtKB-KW"/>
</dbReference>
<feature type="binding site" evidence="10">
    <location>
        <begin position="149"/>
        <end position="152"/>
    </location>
    <ligand>
        <name>substrate</name>
    </ligand>
</feature>
<evidence type="ECO:0000313" key="12">
    <source>
        <dbReference type="EMBL" id="SHF71071.1"/>
    </source>
</evidence>
<dbReference type="PANTHER" id="PTHR11067:SF9">
    <property type="entry name" value="INOSINE TRIPHOSPHATE PYROPHOSPHATASE"/>
    <property type="match status" value="1"/>
</dbReference>
<comment type="similarity">
    <text evidence="1 10 11">Belongs to the HAM1 NTPase family.</text>
</comment>
<feature type="binding site" evidence="10">
    <location>
        <begin position="9"/>
        <end position="14"/>
    </location>
    <ligand>
        <name>substrate</name>
    </ligand>
</feature>
<evidence type="ECO:0000256" key="1">
    <source>
        <dbReference type="ARBA" id="ARBA00008023"/>
    </source>
</evidence>
<dbReference type="EC" id="3.6.1.66" evidence="10"/>
<dbReference type="InterPro" id="IPR029001">
    <property type="entry name" value="ITPase-like_fam"/>
</dbReference>
<dbReference type="GO" id="GO:0036222">
    <property type="term" value="F:XTP diphosphatase activity"/>
    <property type="evidence" value="ECO:0007669"/>
    <property type="project" value="UniProtKB-UniRule"/>
</dbReference>
<proteinExistence type="inferred from homology"/>
<dbReference type="AlphaFoldDB" id="A0A1M5DW49"/>
<dbReference type="NCBIfam" id="NF011398">
    <property type="entry name" value="PRK14823.1"/>
    <property type="match status" value="1"/>
</dbReference>
<feature type="binding site" evidence="10">
    <location>
        <position position="71"/>
    </location>
    <ligand>
        <name>substrate</name>
    </ligand>
</feature>
<evidence type="ECO:0000256" key="9">
    <source>
        <dbReference type="ARBA" id="ARBA00052017"/>
    </source>
</evidence>
<dbReference type="RefSeq" id="WP_073232205.1">
    <property type="nucleotide sequence ID" value="NZ_FQUQ01000003.1"/>
</dbReference>
<dbReference type="GO" id="GO:0036220">
    <property type="term" value="F:ITP diphosphatase activity"/>
    <property type="evidence" value="ECO:0007669"/>
    <property type="project" value="UniProtKB-UniRule"/>
</dbReference>
<comment type="subunit">
    <text evidence="2 10">Homodimer.</text>
</comment>
<keyword evidence="3 10" id="KW-0479">Metal-binding</keyword>
<dbReference type="Pfam" id="PF01725">
    <property type="entry name" value="Ham1p_like"/>
    <property type="match status" value="1"/>
</dbReference>